<dbReference type="AlphaFoldDB" id="A0A484L6I1"/>
<feature type="repeat" description="PPR" evidence="2">
    <location>
        <begin position="516"/>
        <end position="550"/>
    </location>
</feature>
<dbReference type="OrthoDB" id="185373at2759"/>
<dbReference type="EMBL" id="OOIL02001092">
    <property type="protein sequence ID" value="VFQ71898.1"/>
    <property type="molecule type" value="Genomic_DNA"/>
</dbReference>
<feature type="repeat" description="PPR" evidence="2">
    <location>
        <begin position="551"/>
        <end position="585"/>
    </location>
</feature>
<dbReference type="PANTHER" id="PTHR47932">
    <property type="entry name" value="ATPASE EXPRESSION PROTEIN 3"/>
    <property type="match status" value="1"/>
</dbReference>
<dbReference type="NCBIfam" id="TIGR00756">
    <property type="entry name" value="PPR"/>
    <property type="match status" value="11"/>
</dbReference>
<proteinExistence type="predicted"/>
<feature type="repeat" description="PPR" evidence="2">
    <location>
        <begin position="258"/>
        <end position="292"/>
    </location>
</feature>
<dbReference type="Pfam" id="PF12854">
    <property type="entry name" value="PPR_1"/>
    <property type="match status" value="1"/>
</dbReference>
<dbReference type="InterPro" id="IPR011990">
    <property type="entry name" value="TPR-like_helical_dom_sf"/>
</dbReference>
<evidence type="ECO:0000256" key="2">
    <source>
        <dbReference type="PROSITE-ProRule" id="PRU00708"/>
    </source>
</evidence>
<evidence type="ECO:0000313" key="4">
    <source>
        <dbReference type="Proteomes" id="UP000595140"/>
    </source>
</evidence>
<reference evidence="3 4" key="1">
    <citation type="submission" date="2018-04" db="EMBL/GenBank/DDBJ databases">
        <authorList>
            <person name="Vogel A."/>
        </authorList>
    </citation>
    <scope>NUCLEOTIDE SEQUENCE [LARGE SCALE GENOMIC DNA]</scope>
</reference>
<evidence type="ECO:0000313" key="3">
    <source>
        <dbReference type="EMBL" id="VFQ71898.1"/>
    </source>
</evidence>
<evidence type="ECO:0000256" key="1">
    <source>
        <dbReference type="ARBA" id="ARBA00022737"/>
    </source>
</evidence>
<dbReference type="GO" id="GO:0003729">
    <property type="term" value="F:mRNA binding"/>
    <property type="evidence" value="ECO:0007669"/>
    <property type="project" value="TreeGrafter"/>
</dbReference>
<feature type="repeat" description="PPR" evidence="2">
    <location>
        <begin position="293"/>
        <end position="327"/>
    </location>
</feature>
<dbReference type="Pfam" id="PF13041">
    <property type="entry name" value="PPR_2"/>
    <property type="match status" value="5"/>
</dbReference>
<dbReference type="PANTHER" id="PTHR47932:SF62">
    <property type="entry name" value="EXPRESSED PROTEIN"/>
    <property type="match status" value="1"/>
</dbReference>
<gene>
    <name evidence="3" type="ORF">CCAM_LOCUS13674</name>
</gene>
<keyword evidence="1" id="KW-0677">Repeat</keyword>
<dbReference type="InterPro" id="IPR002885">
    <property type="entry name" value="PPR_rpt"/>
</dbReference>
<dbReference type="Pfam" id="PF01535">
    <property type="entry name" value="PPR"/>
    <property type="match status" value="2"/>
</dbReference>
<dbReference type="SUPFAM" id="SSF81901">
    <property type="entry name" value="HCP-like"/>
    <property type="match status" value="1"/>
</dbReference>
<evidence type="ECO:0008006" key="5">
    <source>
        <dbReference type="Google" id="ProtNLM"/>
    </source>
</evidence>
<feature type="repeat" description="PPR" evidence="2">
    <location>
        <begin position="328"/>
        <end position="362"/>
    </location>
</feature>
<dbReference type="PROSITE" id="PS51375">
    <property type="entry name" value="PPR"/>
    <property type="match status" value="11"/>
</dbReference>
<feature type="repeat" description="PPR" evidence="2">
    <location>
        <begin position="363"/>
        <end position="397"/>
    </location>
</feature>
<feature type="repeat" description="PPR" evidence="2">
    <location>
        <begin position="223"/>
        <end position="257"/>
    </location>
</feature>
<keyword evidence="4" id="KW-1185">Reference proteome</keyword>
<accession>A0A484L6I1</accession>
<feature type="repeat" description="PPR" evidence="2">
    <location>
        <begin position="153"/>
        <end position="187"/>
    </location>
</feature>
<organism evidence="3 4">
    <name type="scientific">Cuscuta campestris</name>
    <dbReference type="NCBI Taxonomy" id="132261"/>
    <lineage>
        <taxon>Eukaryota</taxon>
        <taxon>Viridiplantae</taxon>
        <taxon>Streptophyta</taxon>
        <taxon>Embryophyta</taxon>
        <taxon>Tracheophyta</taxon>
        <taxon>Spermatophyta</taxon>
        <taxon>Magnoliopsida</taxon>
        <taxon>eudicotyledons</taxon>
        <taxon>Gunneridae</taxon>
        <taxon>Pentapetalae</taxon>
        <taxon>asterids</taxon>
        <taxon>lamiids</taxon>
        <taxon>Solanales</taxon>
        <taxon>Convolvulaceae</taxon>
        <taxon>Cuscuteae</taxon>
        <taxon>Cuscuta</taxon>
        <taxon>Cuscuta subgen. Grammica</taxon>
        <taxon>Cuscuta sect. Cleistogrammica</taxon>
    </lineage>
</organism>
<feature type="repeat" description="PPR" evidence="2">
    <location>
        <begin position="188"/>
        <end position="222"/>
    </location>
</feature>
<dbReference type="Proteomes" id="UP000595140">
    <property type="component" value="Unassembled WGS sequence"/>
</dbReference>
<protein>
    <recommendedName>
        <fullName evidence="5">Pentacotripeptide-repeat region of PRORP domain-containing protein</fullName>
    </recommendedName>
</protein>
<sequence>MKLLPSALRLRTAKRKVGSPNPDYVPNEVLNIIENVSPMEPALEKVSSFLSSHLVTSTLGKLQKPELNFRFFIWTTNKKHFRSLDSHKLIIDMLSKDGNLDLYWKTLEEVRNSAMPIYPDAFAVMISAYWKLDKAEMAIECFERMKDFDCRANLCTYNSILHGLVQKGVILLALAVYSKILKSNCLPNSSTFNILIDGLCKSGNTLDALKLFDEMCERGISPSRTTYTVVLSGLCQARRIDDACRLFNLMKSKGHTSDNVTYNVLLNGFCKSGRIDEALVLLESFKSEGYVIGLEGYSCLIDGLIGAKRISEANLLYKELLEKNIAPDVVLYTIIIKGLFQEGRMKDALDILREMTERGVLPDTQCYNTLIKGYCDMGLLDEARSLRLELSQNGCFPDTYTTTFLICGMCRNGLVGEATDIFNEMEKLGCSPSVENFNALIDGFCKSGEIDEARLMFFKMEIGKKPSLFLRLSQGIDPVHNTASLQSRVNRLCESGSVLKAYQLLIQLADSGAAPNTITYNILMNAMCKTGKIDSALKLFEELQIKGLAPDSVTYGTLIDGLQRVGRDEDAFKLFDLISKDGRSPLSSSIYKSMMTWSCRRGKITVACNLWLKYLRSQPVRGKEDVRLVEKHIEEGDMVKAVKSLLEMETKLADFESAPYHIWLIGLCQMGRPEEAVQVFYIIQEFGLIVSAPSCAVLINILIENGSLDQAVKVFLYTTGKGIRLMPRICNKLLQSLLCSREDSAELVYVVLNGMKSTGYNMTVYLYTHTRSLLRRHWNIRESENTSPG</sequence>
<name>A0A484L6I1_9ASTE</name>
<feature type="repeat" description="PPR" evidence="2">
    <location>
        <begin position="398"/>
        <end position="432"/>
    </location>
</feature>
<dbReference type="Gene3D" id="1.25.40.10">
    <property type="entry name" value="Tetratricopeptide repeat domain"/>
    <property type="match status" value="6"/>
</dbReference>
<feature type="repeat" description="PPR" evidence="2">
    <location>
        <begin position="433"/>
        <end position="467"/>
    </location>
</feature>